<keyword evidence="2" id="KW-0808">Transferase</keyword>
<organism evidence="2 3">
    <name type="scientific">Parendozoicomonas haliclonae</name>
    <dbReference type="NCBI Taxonomy" id="1960125"/>
    <lineage>
        <taxon>Bacteria</taxon>
        <taxon>Pseudomonadati</taxon>
        <taxon>Pseudomonadota</taxon>
        <taxon>Gammaproteobacteria</taxon>
        <taxon>Oceanospirillales</taxon>
        <taxon>Endozoicomonadaceae</taxon>
        <taxon>Parendozoicomonas</taxon>
    </lineage>
</organism>
<dbReference type="Gene3D" id="3.40.630.30">
    <property type="match status" value="1"/>
</dbReference>
<dbReference type="Proteomes" id="UP000196573">
    <property type="component" value="Unassembled WGS sequence"/>
</dbReference>
<dbReference type="RefSeq" id="WP_087109930.1">
    <property type="nucleotide sequence ID" value="NZ_CBCSCN010000003.1"/>
</dbReference>
<evidence type="ECO:0000313" key="3">
    <source>
        <dbReference type="Proteomes" id="UP000196573"/>
    </source>
</evidence>
<keyword evidence="3" id="KW-1185">Reference proteome</keyword>
<dbReference type="PANTHER" id="PTHR43328">
    <property type="entry name" value="ACETYLTRANSFERASE-RELATED"/>
    <property type="match status" value="1"/>
</dbReference>
<protein>
    <submittedName>
        <fullName evidence="2">Ribosomal-protein-L7/L12-serine acetyltransferase</fullName>
    </submittedName>
</protein>
<evidence type="ECO:0000313" key="2">
    <source>
        <dbReference type="EMBL" id="SMA46998.1"/>
    </source>
</evidence>
<reference evidence="2 3" key="1">
    <citation type="submission" date="2017-03" db="EMBL/GenBank/DDBJ databases">
        <authorList>
            <person name="Afonso C.L."/>
            <person name="Miller P.J."/>
            <person name="Scott M.A."/>
            <person name="Spackman E."/>
            <person name="Goraichik I."/>
            <person name="Dimitrov K.M."/>
            <person name="Suarez D.L."/>
            <person name="Swayne D.E."/>
        </authorList>
    </citation>
    <scope>NUCLEOTIDE SEQUENCE [LARGE SCALE GENOMIC DNA]</scope>
    <source>
        <strain evidence="2">SB41UT1</strain>
    </source>
</reference>
<dbReference type="SUPFAM" id="SSF55729">
    <property type="entry name" value="Acyl-CoA N-acyltransferases (Nat)"/>
    <property type="match status" value="1"/>
</dbReference>
<dbReference type="PROSITE" id="PS51186">
    <property type="entry name" value="GNAT"/>
    <property type="match status" value="1"/>
</dbReference>
<dbReference type="InterPro" id="IPR000182">
    <property type="entry name" value="GNAT_dom"/>
</dbReference>
<accession>A0A1X7AK47</accession>
<feature type="domain" description="N-acetyltransferase" evidence="1">
    <location>
        <begin position="2"/>
        <end position="155"/>
    </location>
</feature>
<gene>
    <name evidence="2" type="ORF">EHSB41UT_02273</name>
</gene>
<dbReference type="AlphaFoldDB" id="A0A1X7AK47"/>
<dbReference type="InterPro" id="IPR016181">
    <property type="entry name" value="Acyl_CoA_acyltransferase"/>
</dbReference>
<dbReference type="OrthoDB" id="9784707at2"/>
<name>A0A1X7AK47_9GAMM</name>
<dbReference type="PANTHER" id="PTHR43328:SF1">
    <property type="entry name" value="N-ACETYLTRANSFERASE DOMAIN-CONTAINING PROTEIN"/>
    <property type="match status" value="1"/>
</dbReference>
<dbReference type="GO" id="GO:0016747">
    <property type="term" value="F:acyltransferase activity, transferring groups other than amino-acyl groups"/>
    <property type="evidence" value="ECO:0007669"/>
    <property type="project" value="InterPro"/>
</dbReference>
<proteinExistence type="predicted"/>
<dbReference type="Pfam" id="PF13302">
    <property type="entry name" value="Acetyltransf_3"/>
    <property type="match status" value="1"/>
</dbReference>
<sequence>MIELRDFIHDDAQTLQRLANNPKVSRYLVDIFPYPYTDTDAEWWITTGSKQGITKVILHNGEFVGSVAAVRRTHEQRHMASVGYWLGEPFWGQGIAATALQQLTEEVFATTDIQKLSAGVFSPNTASMRVLEKAGYHREAILKKAILKPEGLLDEHIFVRFRDM</sequence>
<evidence type="ECO:0000259" key="1">
    <source>
        <dbReference type="PROSITE" id="PS51186"/>
    </source>
</evidence>
<dbReference type="EMBL" id="FWPT01000005">
    <property type="protein sequence ID" value="SMA46998.1"/>
    <property type="molecule type" value="Genomic_DNA"/>
</dbReference>